<dbReference type="InterPro" id="IPR050131">
    <property type="entry name" value="Peptidase_S8_subtilisin-like"/>
</dbReference>
<dbReference type="Gene3D" id="3.40.50.200">
    <property type="entry name" value="Peptidase S8/S53 domain"/>
    <property type="match status" value="1"/>
</dbReference>
<keyword evidence="4 6" id="KW-0378">Hydrolase</keyword>
<evidence type="ECO:0000256" key="4">
    <source>
        <dbReference type="ARBA" id="ARBA00022801"/>
    </source>
</evidence>
<keyword evidence="3" id="KW-0732">Signal</keyword>
<dbReference type="AlphaFoldDB" id="A0A9P4MKP4"/>
<reference evidence="9" key="1">
    <citation type="journal article" date="2020" name="Stud. Mycol.">
        <title>101 Dothideomycetes genomes: a test case for predicting lifestyles and emergence of pathogens.</title>
        <authorList>
            <person name="Haridas S."/>
            <person name="Albert R."/>
            <person name="Binder M."/>
            <person name="Bloem J."/>
            <person name="Labutti K."/>
            <person name="Salamov A."/>
            <person name="Andreopoulos B."/>
            <person name="Baker S."/>
            <person name="Barry K."/>
            <person name="Bills G."/>
            <person name="Bluhm B."/>
            <person name="Cannon C."/>
            <person name="Castanera R."/>
            <person name="Culley D."/>
            <person name="Daum C."/>
            <person name="Ezra D."/>
            <person name="Gonzalez J."/>
            <person name="Henrissat B."/>
            <person name="Kuo A."/>
            <person name="Liang C."/>
            <person name="Lipzen A."/>
            <person name="Lutzoni F."/>
            <person name="Magnuson J."/>
            <person name="Mondo S."/>
            <person name="Nolan M."/>
            <person name="Ohm R."/>
            <person name="Pangilinan J."/>
            <person name="Park H.-J."/>
            <person name="Ramirez L."/>
            <person name="Alfaro M."/>
            <person name="Sun H."/>
            <person name="Tritt A."/>
            <person name="Yoshinaga Y."/>
            <person name="Zwiers L.-H."/>
            <person name="Turgeon B."/>
            <person name="Goodwin S."/>
            <person name="Spatafora J."/>
            <person name="Crous P."/>
            <person name="Grigoriev I."/>
        </authorList>
    </citation>
    <scope>NUCLEOTIDE SEQUENCE</scope>
    <source>
        <strain evidence="9">CBS 260.36</strain>
    </source>
</reference>
<evidence type="ECO:0000313" key="9">
    <source>
        <dbReference type="EMBL" id="KAF2156522.1"/>
    </source>
</evidence>
<dbReference type="InterPro" id="IPR010259">
    <property type="entry name" value="S8pro/Inhibitor_I9"/>
</dbReference>
<dbReference type="PROSITE" id="PS00136">
    <property type="entry name" value="SUBTILASE_ASP"/>
    <property type="match status" value="1"/>
</dbReference>
<evidence type="ECO:0000259" key="8">
    <source>
        <dbReference type="Pfam" id="PF05922"/>
    </source>
</evidence>
<dbReference type="InterPro" id="IPR015500">
    <property type="entry name" value="Peptidase_S8_subtilisin-rel"/>
</dbReference>
<dbReference type="InterPro" id="IPR036852">
    <property type="entry name" value="Peptidase_S8/S53_dom_sf"/>
</dbReference>
<dbReference type="PROSITE" id="PS00137">
    <property type="entry name" value="SUBTILASE_HIS"/>
    <property type="match status" value="1"/>
</dbReference>
<dbReference type="PROSITE" id="PS51892">
    <property type="entry name" value="SUBTILASE"/>
    <property type="match status" value="1"/>
</dbReference>
<evidence type="ECO:0000256" key="5">
    <source>
        <dbReference type="ARBA" id="ARBA00022825"/>
    </source>
</evidence>
<feature type="non-terminal residue" evidence="9">
    <location>
        <position position="1"/>
    </location>
</feature>
<sequence length="328" mass="35265">GILHRYSISDLHGYAGHFDPQTITAIKTRKEVAYVQRNRLWWINAQRVTQSHPPCGLNLISHRGISQEEKGYTYDSSSGKGTTVYVVDTGVDIEHHEFEGRAFNGFTINHTDGFSDNVGHGTHVAGILGSKASGVAKKCDIIAVKVLEGTSGPESGVMAGFDWAVKEIVSAKAQRKSVINVSLGGPFSPSWNRFADKAFELGVVTVVSAGNMNMDASNQSPGSAASVISVSATNQHRVRWSSSNWGKGVTLFAPGVDIVSTWPDQENKEGNATMTSMAAPYVTGIALYLQAMRMFNVRSVKETIAGIATRKVVGDIRGSPNLFAYNNG</sequence>
<comment type="caution">
    <text evidence="9">The sequence shown here is derived from an EMBL/GenBank/DDBJ whole genome shotgun (WGS) entry which is preliminary data.</text>
</comment>
<dbReference type="PANTHER" id="PTHR43806:SF58">
    <property type="entry name" value="ALKALINE PROTEASE 1-RELATED"/>
    <property type="match status" value="1"/>
</dbReference>
<feature type="active site" description="Charge relay system" evidence="6">
    <location>
        <position position="88"/>
    </location>
</feature>
<accession>A0A9P4MKP4</accession>
<evidence type="ECO:0000256" key="6">
    <source>
        <dbReference type="PROSITE-ProRule" id="PRU01240"/>
    </source>
</evidence>
<dbReference type="SUPFAM" id="SSF54897">
    <property type="entry name" value="Protease propeptides/inhibitors"/>
    <property type="match status" value="1"/>
</dbReference>
<dbReference type="GO" id="GO:0005576">
    <property type="term" value="C:extracellular region"/>
    <property type="evidence" value="ECO:0007669"/>
    <property type="project" value="UniProtKB-ARBA"/>
</dbReference>
<evidence type="ECO:0000313" key="10">
    <source>
        <dbReference type="Proteomes" id="UP000799439"/>
    </source>
</evidence>
<dbReference type="OrthoDB" id="206201at2759"/>
<dbReference type="Pfam" id="PF05922">
    <property type="entry name" value="Inhibitor_I9"/>
    <property type="match status" value="1"/>
</dbReference>
<dbReference type="Pfam" id="PF00082">
    <property type="entry name" value="Peptidase_S8"/>
    <property type="match status" value="1"/>
</dbReference>
<evidence type="ECO:0000256" key="1">
    <source>
        <dbReference type="ARBA" id="ARBA00011073"/>
    </source>
</evidence>
<keyword evidence="2 6" id="KW-0645">Protease</keyword>
<dbReference type="EMBL" id="ML996082">
    <property type="protein sequence ID" value="KAF2156522.1"/>
    <property type="molecule type" value="Genomic_DNA"/>
</dbReference>
<keyword evidence="10" id="KW-1185">Reference proteome</keyword>
<dbReference type="InterPro" id="IPR023827">
    <property type="entry name" value="Peptidase_S8_Asp-AS"/>
</dbReference>
<proteinExistence type="inferred from homology"/>
<feature type="domain" description="Peptidase S8/S53" evidence="7">
    <location>
        <begin position="79"/>
        <end position="308"/>
    </location>
</feature>
<feature type="non-terminal residue" evidence="9">
    <location>
        <position position="328"/>
    </location>
</feature>
<dbReference type="InterPro" id="IPR034193">
    <property type="entry name" value="PCSK9_ProteinaseK-like"/>
</dbReference>
<dbReference type="GO" id="GO:0006508">
    <property type="term" value="P:proteolysis"/>
    <property type="evidence" value="ECO:0007669"/>
    <property type="project" value="UniProtKB-KW"/>
</dbReference>
<dbReference type="PANTHER" id="PTHR43806">
    <property type="entry name" value="PEPTIDASE S8"/>
    <property type="match status" value="1"/>
</dbReference>
<name>A0A9P4MKP4_9PEZI</name>
<organism evidence="9 10">
    <name type="scientific">Myriangium duriaei CBS 260.36</name>
    <dbReference type="NCBI Taxonomy" id="1168546"/>
    <lineage>
        <taxon>Eukaryota</taxon>
        <taxon>Fungi</taxon>
        <taxon>Dikarya</taxon>
        <taxon>Ascomycota</taxon>
        <taxon>Pezizomycotina</taxon>
        <taxon>Dothideomycetes</taxon>
        <taxon>Dothideomycetidae</taxon>
        <taxon>Myriangiales</taxon>
        <taxon>Myriangiaceae</taxon>
        <taxon>Myriangium</taxon>
    </lineage>
</organism>
<dbReference type="SUPFAM" id="SSF52743">
    <property type="entry name" value="Subtilisin-like"/>
    <property type="match status" value="1"/>
</dbReference>
<dbReference type="CDD" id="cd04077">
    <property type="entry name" value="Peptidases_S8_PCSK9_ProteinaseK_like"/>
    <property type="match status" value="1"/>
</dbReference>
<feature type="active site" description="Charge relay system" evidence="6">
    <location>
        <position position="120"/>
    </location>
</feature>
<evidence type="ECO:0000256" key="2">
    <source>
        <dbReference type="ARBA" id="ARBA00022670"/>
    </source>
</evidence>
<evidence type="ECO:0000259" key="7">
    <source>
        <dbReference type="Pfam" id="PF00082"/>
    </source>
</evidence>
<feature type="domain" description="Inhibitor I9" evidence="8">
    <location>
        <begin position="1"/>
        <end position="40"/>
    </location>
</feature>
<evidence type="ECO:0000256" key="3">
    <source>
        <dbReference type="ARBA" id="ARBA00022729"/>
    </source>
</evidence>
<feature type="active site" description="Charge relay system" evidence="6">
    <location>
        <position position="276"/>
    </location>
</feature>
<dbReference type="InterPro" id="IPR000209">
    <property type="entry name" value="Peptidase_S8/S53_dom"/>
</dbReference>
<keyword evidence="5 6" id="KW-0720">Serine protease</keyword>
<dbReference type="Proteomes" id="UP000799439">
    <property type="component" value="Unassembled WGS sequence"/>
</dbReference>
<protein>
    <submittedName>
        <fullName evidence="9">Alkaline protease</fullName>
    </submittedName>
</protein>
<dbReference type="GO" id="GO:0004252">
    <property type="term" value="F:serine-type endopeptidase activity"/>
    <property type="evidence" value="ECO:0007669"/>
    <property type="project" value="UniProtKB-UniRule"/>
</dbReference>
<comment type="similarity">
    <text evidence="1 6">Belongs to the peptidase S8 family.</text>
</comment>
<gene>
    <name evidence="9" type="ORF">K461DRAFT_211615</name>
</gene>
<dbReference type="InterPro" id="IPR022398">
    <property type="entry name" value="Peptidase_S8_His-AS"/>
</dbReference>
<dbReference type="PRINTS" id="PR00723">
    <property type="entry name" value="SUBTILISIN"/>
</dbReference>